<evidence type="ECO:0000256" key="4">
    <source>
        <dbReference type="ARBA" id="ARBA00012745"/>
    </source>
</evidence>
<dbReference type="PANTHER" id="PTHR33694:SF1">
    <property type="entry name" value="UDP-3-O-ACYL-N-ACETYLGLUCOSAMINE DEACETYLASE 1, MITOCHONDRIAL-RELATED"/>
    <property type="match status" value="1"/>
</dbReference>
<dbReference type="InterPro" id="IPR015870">
    <property type="entry name" value="UDP-acyl_N-AcGlcN_deAcase_N"/>
</dbReference>
<dbReference type="Proteomes" id="UP001595711">
    <property type="component" value="Unassembled WGS sequence"/>
</dbReference>
<keyword evidence="6 12" id="KW-0441">Lipid A biosynthesis</keyword>
<evidence type="ECO:0000256" key="12">
    <source>
        <dbReference type="HAMAP-Rule" id="MF_00388"/>
    </source>
</evidence>
<reference evidence="14" key="1">
    <citation type="journal article" date="2019" name="Int. J. Syst. Evol. Microbiol.">
        <title>The Global Catalogue of Microorganisms (GCM) 10K type strain sequencing project: providing services to taxonomists for standard genome sequencing and annotation.</title>
        <authorList>
            <consortium name="The Broad Institute Genomics Platform"/>
            <consortium name="The Broad Institute Genome Sequencing Center for Infectious Disease"/>
            <person name="Wu L."/>
            <person name="Ma J."/>
        </authorList>
    </citation>
    <scope>NUCLEOTIDE SEQUENCE [LARGE SCALE GENOMIC DNA]</scope>
    <source>
        <strain evidence="14">KCTC 42182</strain>
    </source>
</reference>
<evidence type="ECO:0000256" key="5">
    <source>
        <dbReference type="ARBA" id="ARBA00022516"/>
    </source>
</evidence>
<organism evidence="13 14">
    <name type="scientific">Ferrovibrio xuzhouensis</name>
    <dbReference type="NCBI Taxonomy" id="1576914"/>
    <lineage>
        <taxon>Bacteria</taxon>
        <taxon>Pseudomonadati</taxon>
        <taxon>Pseudomonadota</taxon>
        <taxon>Alphaproteobacteria</taxon>
        <taxon>Rhodospirillales</taxon>
        <taxon>Rhodospirillaceae</taxon>
        <taxon>Ferrovibrio</taxon>
    </lineage>
</organism>
<dbReference type="InterPro" id="IPR004463">
    <property type="entry name" value="UDP-acyl_GlcNac_deAcase"/>
</dbReference>
<evidence type="ECO:0000256" key="3">
    <source>
        <dbReference type="ARBA" id="ARBA00005002"/>
    </source>
</evidence>
<evidence type="ECO:0000313" key="14">
    <source>
        <dbReference type="Proteomes" id="UP001595711"/>
    </source>
</evidence>
<feature type="binding site" evidence="12">
    <location>
        <position position="245"/>
    </location>
    <ligand>
        <name>Zn(2+)</name>
        <dbReference type="ChEBI" id="CHEBI:29105"/>
    </ligand>
</feature>
<evidence type="ECO:0000256" key="9">
    <source>
        <dbReference type="ARBA" id="ARBA00022833"/>
    </source>
</evidence>
<keyword evidence="10 12" id="KW-0443">Lipid metabolism</keyword>
<evidence type="ECO:0000256" key="6">
    <source>
        <dbReference type="ARBA" id="ARBA00022556"/>
    </source>
</evidence>
<dbReference type="EMBL" id="JBHRYJ010000005">
    <property type="protein sequence ID" value="MFC3677824.1"/>
    <property type="molecule type" value="Genomic_DNA"/>
</dbReference>
<dbReference type="PANTHER" id="PTHR33694">
    <property type="entry name" value="UDP-3-O-ACYL-N-ACETYLGLUCOSAMINE DEACETYLASE 1, MITOCHONDRIAL-RELATED"/>
    <property type="match status" value="1"/>
</dbReference>
<evidence type="ECO:0000256" key="7">
    <source>
        <dbReference type="ARBA" id="ARBA00022723"/>
    </source>
</evidence>
<keyword evidence="9 12" id="KW-0862">Zinc</keyword>
<comment type="function">
    <text evidence="2 12">Catalyzes the hydrolysis of UDP-3-O-myristoyl-N-acetylglucosamine to form UDP-3-O-myristoylglucosamine and acetate, the committed step in lipid A biosynthesis.</text>
</comment>
<comment type="cofactor">
    <cofactor evidence="1 12">
        <name>Zn(2+)</name>
        <dbReference type="ChEBI" id="CHEBI:29105"/>
    </cofactor>
</comment>
<name>A0ABV7VKV4_9PROT</name>
<feature type="active site" description="Proton donor" evidence="12">
    <location>
        <position position="268"/>
    </location>
</feature>
<feature type="binding site" evidence="12">
    <location>
        <position position="241"/>
    </location>
    <ligand>
        <name>Zn(2+)</name>
        <dbReference type="ChEBI" id="CHEBI:29105"/>
    </ligand>
</feature>
<dbReference type="GO" id="GO:0103117">
    <property type="term" value="F:UDP-3-O-acyl-N-acetylglucosamine deacetylase activity"/>
    <property type="evidence" value="ECO:0007669"/>
    <property type="project" value="UniProtKB-EC"/>
</dbReference>
<dbReference type="Gene3D" id="3.30.230.20">
    <property type="entry name" value="lpxc deacetylase, domain 1"/>
    <property type="match status" value="1"/>
</dbReference>
<dbReference type="Pfam" id="PF03331">
    <property type="entry name" value="LpxC"/>
    <property type="match status" value="1"/>
</dbReference>
<evidence type="ECO:0000313" key="13">
    <source>
        <dbReference type="EMBL" id="MFC3677824.1"/>
    </source>
</evidence>
<accession>A0ABV7VKV4</accession>
<comment type="caution">
    <text evidence="13">The sequence shown here is derived from an EMBL/GenBank/DDBJ whole genome shotgun (WGS) entry which is preliminary data.</text>
</comment>
<comment type="similarity">
    <text evidence="12">Belongs to the LpxC family.</text>
</comment>
<dbReference type="HAMAP" id="MF_00388">
    <property type="entry name" value="LpxC"/>
    <property type="match status" value="1"/>
</dbReference>
<keyword evidence="5 12" id="KW-0444">Lipid biosynthesis</keyword>
<keyword evidence="14" id="KW-1185">Reference proteome</keyword>
<dbReference type="InterPro" id="IPR020568">
    <property type="entry name" value="Ribosomal_Su5_D2-typ_SF"/>
</dbReference>
<evidence type="ECO:0000256" key="1">
    <source>
        <dbReference type="ARBA" id="ARBA00001947"/>
    </source>
</evidence>
<dbReference type="EC" id="3.5.1.108" evidence="4 12"/>
<evidence type="ECO:0000256" key="10">
    <source>
        <dbReference type="ARBA" id="ARBA00023098"/>
    </source>
</evidence>
<dbReference type="SUPFAM" id="SSF54211">
    <property type="entry name" value="Ribosomal protein S5 domain 2-like"/>
    <property type="match status" value="2"/>
</dbReference>
<gene>
    <name evidence="12 13" type="primary">lpxC</name>
    <name evidence="13" type="ORF">ACFOOQ_19885</name>
</gene>
<keyword evidence="7 12" id="KW-0479">Metal-binding</keyword>
<protein>
    <recommendedName>
        <fullName evidence="4 12">UDP-3-O-acyl-N-acetylglucosamine deacetylase</fullName>
        <shortName evidence="12">UDP-3-O-acyl-GlcNAc deacetylase</shortName>
        <ecNumber evidence="4 12">3.5.1.108</ecNumber>
    </recommendedName>
    <alternativeName>
        <fullName evidence="12">UDP-3-O-[R-3-hydroxymyristoyl]-N-acetylglucosamine deacetylase</fullName>
    </alternativeName>
</protein>
<evidence type="ECO:0000256" key="8">
    <source>
        <dbReference type="ARBA" id="ARBA00022801"/>
    </source>
</evidence>
<comment type="catalytic activity">
    <reaction evidence="11 12">
        <text>a UDP-3-O-[(3R)-3-hydroxyacyl]-N-acetyl-alpha-D-glucosamine + H2O = a UDP-3-O-[(3R)-3-hydroxyacyl]-alpha-D-glucosamine + acetate</text>
        <dbReference type="Rhea" id="RHEA:67816"/>
        <dbReference type="ChEBI" id="CHEBI:15377"/>
        <dbReference type="ChEBI" id="CHEBI:30089"/>
        <dbReference type="ChEBI" id="CHEBI:137740"/>
        <dbReference type="ChEBI" id="CHEBI:173225"/>
        <dbReference type="EC" id="3.5.1.108"/>
    </reaction>
</comment>
<keyword evidence="8 12" id="KW-0378">Hydrolase</keyword>
<sequence>MAHSGKIAQKTLKNRIKCSGIGLHSGAMVHMVLNPAAPDTGVVFRRTDLPGQPLIQARYDKVTDLRLCTTVAAGEGISVGTVEHLMAALAGMGVDNVLIDVDGPEVPVMDGSSAPFVFLIECADLIEQVAPRRYLRILKKVEVRDGEASAALLPAEGFAIDFEIEFANQMIGRQSAAFQLEPGRFKADIARARTFGFVQEVEHLRSLGLARGGSLENAVVLGHDRILNDDGLRYEDEFVRHKILDALGDLYLTGAPIIGRYDGRRSGHALNNKLLQALFADQSAFAWTTHAKARDAARVLPAADIGTGLRPAVADAAH</sequence>
<evidence type="ECO:0000256" key="2">
    <source>
        <dbReference type="ARBA" id="ARBA00002923"/>
    </source>
</evidence>
<dbReference type="RefSeq" id="WP_379729426.1">
    <property type="nucleotide sequence ID" value="NZ_JBHRYJ010000005.1"/>
</dbReference>
<comment type="pathway">
    <text evidence="3 12">Glycolipid biosynthesis; lipid IV(A) biosynthesis; lipid IV(A) from (3R)-3-hydroxytetradecanoyl-[acyl-carrier-protein] and UDP-N-acetyl-alpha-D-glucosamine: step 2/6.</text>
</comment>
<evidence type="ECO:0000256" key="11">
    <source>
        <dbReference type="ARBA" id="ARBA00024535"/>
    </source>
</evidence>
<dbReference type="Gene3D" id="3.30.1700.10">
    <property type="entry name" value="lpxc deacetylase, domain 2"/>
    <property type="match status" value="1"/>
</dbReference>
<dbReference type="NCBIfam" id="TIGR00325">
    <property type="entry name" value="lpxC"/>
    <property type="match status" value="1"/>
</dbReference>
<dbReference type="InterPro" id="IPR011334">
    <property type="entry name" value="UDP-acyl_GlcNac_deAcase_C"/>
</dbReference>
<proteinExistence type="inferred from homology"/>
<feature type="binding site" evidence="12">
    <location>
        <position position="84"/>
    </location>
    <ligand>
        <name>Zn(2+)</name>
        <dbReference type="ChEBI" id="CHEBI:29105"/>
    </ligand>
</feature>